<sequence length="476" mass="54332">MRVMLALYTDSRSATYGKWGPSGLQAAVSLARGRYCARQLAKLCRAFIENRKVLLVNPYGDWNETLLVDEDLLLDVNLYLQQLGKDITGAHLMQFLRSAEGQFIDGHERVDVVIHRNHNYLPRLKEYQARAWKWTKDNELEFGPHPQGKCVIIWFHDETIFYAHDRRRIYWVHKDSSAKPQPKGEGASLMIADFVSADFGFLTSLNGHKTARQLIKPGKNRDGYFTNDNIIAQANCAIDILNESYPDFEHVLVYDNATTHQKRPDNAISARKMPKNRNAKWGVVVTDTDENGNPKLKATKKITMANRTFSNGEPQEFYHENGDFKGMAKILEERGFADACKLRVECPGFNCVDISIGAQCCCRRILFNQPDFTNVKSKLETACDSRGVPVLFLPKFHCELNPIEQVWGYAKRLYRLCPESSREDTLEKNSLESLNSLDGPTAAWATKQFHGHRVLPDSIMDLIEQKYEATRHSVIL</sequence>
<evidence type="ECO:0000313" key="2">
    <source>
        <dbReference type="Proteomes" id="UP000307440"/>
    </source>
</evidence>
<gene>
    <name evidence="1" type="ORF">FA15DRAFT_682357</name>
</gene>
<dbReference type="PANTHER" id="PTHR35871">
    <property type="entry name" value="EXPRESSED PROTEIN"/>
    <property type="match status" value="1"/>
</dbReference>
<dbReference type="InterPro" id="IPR036397">
    <property type="entry name" value="RNaseH_sf"/>
</dbReference>
<protein>
    <recommendedName>
        <fullName evidence="3">Tc1-like transposase DDE domain-containing protein</fullName>
    </recommendedName>
</protein>
<keyword evidence="2" id="KW-1185">Reference proteome</keyword>
<dbReference type="PANTHER" id="PTHR35871:SF1">
    <property type="entry name" value="CXC1-LIKE CYSTEINE CLUSTER ASSOCIATED WITH KDZ TRANSPOSASES DOMAIN-CONTAINING PROTEIN"/>
    <property type="match status" value="1"/>
</dbReference>
<dbReference type="EMBL" id="ML210286">
    <property type="protein sequence ID" value="TFK20849.1"/>
    <property type="molecule type" value="Genomic_DNA"/>
</dbReference>
<reference evidence="1 2" key="1">
    <citation type="journal article" date="2019" name="Nat. Ecol. Evol.">
        <title>Megaphylogeny resolves global patterns of mushroom evolution.</title>
        <authorList>
            <person name="Varga T."/>
            <person name="Krizsan K."/>
            <person name="Foldi C."/>
            <person name="Dima B."/>
            <person name="Sanchez-Garcia M."/>
            <person name="Sanchez-Ramirez S."/>
            <person name="Szollosi G.J."/>
            <person name="Szarkandi J.G."/>
            <person name="Papp V."/>
            <person name="Albert L."/>
            <person name="Andreopoulos W."/>
            <person name="Angelini C."/>
            <person name="Antonin V."/>
            <person name="Barry K.W."/>
            <person name="Bougher N.L."/>
            <person name="Buchanan P."/>
            <person name="Buyck B."/>
            <person name="Bense V."/>
            <person name="Catcheside P."/>
            <person name="Chovatia M."/>
            <person name="Cooper J."/>
            <person name="Damon W."/>
            <person name="Desjardin D."/>
            <person name="Finy P."/>
            <person name="Geml J."/>
            <person name="Haridas S."/>
            <person name="Hughes K."/>
            <person name="Justo A."/>
            <person name="Karasinski D."/>
            <person name="Kautmanova I."/>
            <person name="Kiss B."/>
            <person name="Kocsube S."/>
            <person name="Kotiranta H."/>
            <person name="LaButti K.M."/>
            <person name="Lechner B.E."/>
            <person name="Liimatainen K."/>
            <person name="Lipzen A."/>
            <person name="Lukacs Z."/>
            <person name="Mihaltcheva S."/>
            <person name="Morgado L.N."/>
            <person name="Niskanen T."/>
            <person name="Noordeloos M.E."/>
            <person name="Ohm R.A."/>
            <person name="Ortiz-Santana B."/>
            <person name="Ovrebo C."/>
            <person name="Racz N."/>
            <person name="Riley R."/>
            <person name="Savchenko A."/>
            <person name="Shiryaev A."/>
            <person name="Soop K."/>
            <person name="Spirin V."/>
            <person name="Szebenyi C."/>
            <person name="Tomsovsky M."/>
            <person name="Tulloss R.E."/>
            <person name="Uehling J."/>
            <person name="Grigoriev I.V."/>
            <person name="Vagvolgyi C."/>
            <person name="Papp T."/>
            <person name="Martin F.M."/>
            <person name="Miettinen O."/>
            <person name="Hibbett D.S."/>
            <person name="Nagy L.G."/>
        </authorList>
    </citation>
    <scope>NUCLEOTIDE SEQUENCE [LARGE SCALE GENOMIC DNA]</scope>
    <source>
        <strain evidence="1 2">CBS 121175</strain>
    </source>
</reference>
<name>A0A5C3KKI9_COPMA</name>
<dbReference type="Proteomes" id="UP000307440">
    <property type="component" value="Unassembled WGS sequence"/>
</dbReference>
<dbReference type="AlphaFoldDB" id="A0A5C3KKI9"/>
<dbReference type="GO" id="GO:0003676">
    <property type="term" value="F:nucleic acid binding"/>
    <property type="evidence" value="ECO:0007669"/>
    <property type="project" value="InterPro"/>
</dbReference>
<dbReference type="STRING" id="230819.A0A5C3KKI9"/>
<evidence type="ECO:0008006" key="3">
    <source>
        <dbReference type="Google" id="ProtNLM"/>
    </source>
</evidence>
<evidence type="ECO:0000313" key="1">
    <source>
        <dbReference type="EMBL" id="TFK20849.1"/>
    </source>
</evidence>
<dbReference type="OrthoDB" id="10044727at2759"/>
<dbReference type="Gene3D" id="3.30.420.10">
    <property type="entry name" value="Ribonuclease H-like superfamily/Ribonuclease H"/>
    <property type="match status" value="1"/>
</dbReference>
<proteinExistence type="predicted"/>
<accession>A0A5C3KKI9</accession>
<organism evidence="1 2">
    <name type="scientific">Coprinopsis marcescibilis</name>
    <name type="common">Agaric fungus</name>
    <name type="synonym">Psathyrella marcescibilis</name>
    <dbReference type="NCBI Taxonomy" id="230819"/>
    <lineage>
        <taxon>Eukaryota</taxon>
        <taxon>Fungi</taxon>
        <taxon>Dikarya</taxon>
        <taxon>Basidiomycota</taxon>
        <taxon>Agaricomycotina</taxon>
        <taxon>Agaricomycetes</taxon>
        <taxon>Agaricomycetidae</taxon>
        <taxon>Agaricales</taxon>
        <taxon>Agaricineae</taxon>
        <taxon>Psathyrellaceae</taxon>
        <taxon>Coprinopsis</taxon>
    </lineage>
</organism>